<dbReference type="SMART" id="SM00986">
    <property type="entry name" value="UDG"/>
    <property type="match status" value="1"/>
</dbReference>
<keyword evidence="3" id="KW-1185">Reference proteome</keyword>
<dbReference type="EMBL" id="FJNE01000003">
    <property type="protein sequence ID" value="CZQ90310.1"/>
    <property type="molecule type" value="Genomic_DNA"/>
</dbReference>
<protein>
    <submittedName>
        <fullName evidence="2">Hypoxanthine-dna glycosylase</fullName>
    </submittedName>
</protein>
<dbReference type="InterPro" id="IPR005122">
    <property type="entry name" value="Uracil-DNA_glycosylase-like"/>
</dbReference>
<sequence length="172" mass="19633">MFPLKQPDRITSMAPVIDSEAKVLILGSIPGVKSLQAQHYYGNPRNHFWEIIFAILQEEDPGEYAARLALLQQHHIALWDVIHSCYRKGSLDSAITEELPNDLEKLYRDYPKLRVVVFNGGKAYRSYRKHIGLDAAPCLRYLPMPSTSPMPGKNVKSLPEKVEAWAELKQYL</sequence>
<dbReference type="Pfam" id="PF03167">
    <property type="entry name" value="UDG"/>
    <property type="match status" value="1"/>
</dbReference>
<dbReference type="Proteomes" id="UP000242754">
    <property type="component" value="Unassembled WGS sequence"/>
</dbReference>
<reference evidence="2 3" key="1">
    <citation type="submission" date="2016-02" db="EMBL/GenBank/DDBJ databases">
        <authorList>
            <person name="Wen L."/>
            <person name="He K."/>
            <person name="Yang H."/>
        </authorList>
    </citation>
    <scope>NUCLEOTIDE SEQUENCE [LARGE SCALE GENOMIC DNA]</scope>
    <source>
        <strain evidence="2">Trichococcus palustris</strain>
    </source>
</reference>
<feature type="domain" description="Uracil-DNA glycosylase-like" evidence="1">
    <location>
        <begin position="14"/>
        <end position="169"/>
    </location>
</feature>
<dbReference type="InterPro" id="IPR026353">
    <property type="entry name" value="Hypoxan-DNA_Glyclase"/>
</dbReference>
<dbReference type="CDD" id="cd10032">
    <property type="entry name" value="UDG-F6_HDG"/>
    <property type="match status" value="1"/>
</dbReference>
<organism evidence="2 3">
    <name type="scientific">Trichococcus palustris</name>
    <dbReference type="NCBI Taxonomy" id="140314"/>
    <lineage>
        <taxon>Bacteria</taxon>
        <taxon>Bacillati</taxon>
        <taxon>Bacillota</taxon>
        <taxon>Bacilli</taxon>
        <taxon>Lactobacillales</taxon>
        <taxon>Carnobacteriaceae</taxon>
        <taxon>Trichococcus</taxon>
    </lineage>
</organism>
<proteinExistence type="predicted"/>
<evidence type="ECO:0000313" key="3">
    <source>
        <dbReference type="Proteomes" id="UP000242754"/>
    </source>
</evidence>
<evidence type="ECO:0000259" key="1">
    <source>
        <dbReference type="SMART" id="SM00986"/>
    </source>
</evidence>
<dbReference type="SMART" id="SM00987">
    <property type="entry name" value="UreE_C"/>
    <property type="match status" value="1"/>
</dbReference>
<dbReference type="AlphaFoldDB" id="A0A143YJA2"/>
<gene>
    <name evidence="2" type="ORF">Tpal_1245</name>
</gene>
<dbReference type="SUPFAM" id="SSF52141">
    <property type="entry name" value="Uracil-DNA glycosylase-like"/>
    <property type="match status" value="1"/>
</dbReference>
<dbReference type="InterPro" id="IPR036895">
    <property type="entry name" value="Uracil-DNA_glycosylase-like_sf"/>
</dbReference>
<name>A0A143YJA2_9LACT</name>
<accession>A0A143YJA2</accession>
<dbReference type="STRING" id="140314.SAMN04488076_12130"/>
<dbReference type="Gene3D" id="3.40.470.10">
    <property type="entry name" value="Uracil-DNA glycosylase-like domain"/>
    <property type="match status" value="1"/>
</dbReference>
<evidence type="ECO:0000313" key="2">
    <source>
        <dbReference type="EMBL" id="CZQ90310.1"/>
    </source>
</evidence>
<dbReference type="NCBIfam" id="TIGR04274">
    <property type="entry name" value="hypoxanDNAglyco"/>
    <property type="match status" value="1"/>
</dbReference>